<dbReference type="Proteomes" id="UP000550401">
    <property type="component" value="Unassembled WGS sequence"/>
</dbReference>
<dbReference type="SUPFAM" id="SSF53474">
    <property type="entry name" value="alpha/beta-Hydrolases"/>
    <property type="match status" value="1"/>
</dbReference>
<dbReference type="AlphaFoldDB" id="A0A839F6T5"/>
<keyword evidence="3" id="KW-1185">Reference proteome</keyword>
<protein>
    <recommendedName>
        <fullName evidence="1">GPI inositol-deacylase PGAP1-like alpha/beta domain-containing protein</fullName>
    </recommendedName>
</protein>
<evidence type="ECO:0000259" key="1">
    <source>
        <dbReference type="Pfam" id="PF07819"/>
    </source>
</evidence>
<dbReference type="GO" id="GO:0016788">
    <property type="term" value="F:hydrolase activity, acting on ester bonds"/>
    <property type="evidence" value="ECO:0007669"/>
    <property type="project" value="InterPro"/>
</dbReference>
<accession>A0A839F6T5</accession>
<dbReference type="InterPro" id="IPR012908">
    <property type="entry name" value="PGAP1-ab_dom-like"/>
</dbReference>
<dbReference type="InterPro" id="IPR029058">
    <property type="entry name" value="AB_hydrolase_fold"/>
</dbReference>
<dbReference type="RefSeq" id="WP_182531012.1">
    <property type="nucleotide sequence ID" value="NZ_JACGXL010000003.1"/>
</dbReference>
<comment type="caution">
    <text evidence="2">The sequence shown here is derived from an EMBL/GenBank/DDBJ whole genome shotgun (WGS) entry which is preliminary data.</text>
</comment>
<feature type="domain" description="GPI inositol-deacylase PGAP1-like alpha/beta" evidence="1">
    <location>
        <begin position="139"/>
        <end position="257"/>
    </location>
</feature>
<dbReference type="Pfam" id="PF07819">
    <property type="entry name" value="PGAP1"/>
    <property type="match status" value="1"/>
</dbReference>
<dbReference type="Gene3D" id="3.40.50.1820">
    <property type="entry name" value="alpha/beta hydrolase"/>
    <property type="match status" value="1"/>
</dbReference>
<sequence>MTLLQGTTRLAGDGVLGAIATVERMHLAIAGDIARLLPGGALLMRGTRFAYARVRDIAEVARRGSDGVLGLLAGHLPAATDARADASGLAWLAALNGAIGDHLEASANPLAIDMSLCRDGDALEARSTSLQRAIDGAGGTLALFVHGLGMSDLQWRDADGASFGERLERDGAACALQLRYNSGRRISANGRDLSLLLQALHESRAGTPRRLVLVGHSMGGLVCRSACEHAQRHGLAWADDLDSVICLGTPHLGAPLERLGGSLAELLAANPYTRAIAAVADARSAGVKDLRHGWASDLDRRGTHDATSPAQLPFGTRVRWRLVAATLSSRAHGLRAGWIGDGLVPVPSALARGDDAPRDVLPEGQRSVFTRMGHMDLLTSPLVYAQLRPWIAPRQRRSP</sequence>
<name>A0A839F6T5_9GAMM</name>
<evidence type="ECO:0000313" key="2">
    <source>
        <dbReference type="EMBL" id="MBA8887934.1"/>
    </source>
</evidence>
<organism evidence="2 3">
    <name type="scientific">Dokdonella fugitiva</name>
    <dbReference type="NCBI Taxonomy" id="328517"/>
    <lineage>
        <taxon>Bacteria</taxon>
        <taxon>Pseudomonadati</taxon>
        <taxon>Pseudomonadota</taxon>
        <taxon>Gammaproteobacteria</taxon>
        <taxon>Lysobacterales</taxon>
        <taxon>Rhodanobacteraceae</taxon>
        <taxon>Dokdonella</taxon>
    </lineage>
</organism>
<reference evidence="2 3" key="1">
    <citation type="submission" date="2020-07" db="EMBL/GenBank/DDBJ databases">
        <title>Genomic Encyclopedia of Type Strains, Phase IV (KMG-V): Genome sequencing to study the core and pangenomes of soil and plant-associated prokaryotes.</title>
        <authorList>
            <person name="Whitman W."/>
        </authorList>
    </citation>
    <scope>NUCLEOTIDE SEQUENCE [LARGE SCALE GENOMIC DNA]</scope>
    <source>
        <strain evidence="2 3">RH2WT43</strain>
    </source>
</reference>
<gene>
    <name evidence="2" type="ORF">FHW12_002158</name>
</gene>
<evidence type="ECO:0000313" key="3">
    <source>
        <dbReference type="Proteomes" id="UP000550401"/>
    </source>
</evidence>
<proteinExistence type="predicted"/>
<dbReference type="EMBL" id="JACGXL010000003">
    <property type="protein sequence ID" value="MBA8887934.1"/>
    <property type="molecule type" value="Genomic_DNA"/>
</dbReference>